<dbReference type="CDD" id="cd00067">
    <property type="entry name" value="GAL4"/>
    <property type="match status" value="1"/>
</dbReference>
<dbReference type="Proteomes" id="UP000001631">
    <property type="component" value="Unassembled WGS sequence"/>
</dbReference>
<evidence type="ECO:0000256" key="4">
    <source>
        <dbReference type="ARBA" id="ARBA00023242"/>
    </source>
</evidence>
<feature type="domain" description="Zn(2)-C6 fungal-type" evidence="5">
    <location>
        <begin position="17"/>
        <end position="49"/>
    </location>
</feature>
<keyword evidence="2" id="KW-0238">DNA-binding</keyword>
<keyword evidence="4" id="KW-0539">Nucleus</keyword>
<evidence type="ECO:0000313" key="7">
    <source>
        <dbReference type="Proteomes" id="UP000001631"/>
    </source>
</evidence>
<accession>C0NMU6</accession>
<dbReference type="SMART" id="SM00066">
    <property type="entry name" value="GAL4"/>
    <property type="match status" value="1"/>
</dbReference>
<gene>
    <name evidence="6" type="ORF">HCBG_04073</name>
</gene>
<dbReference type="PROSITE" id="PS50048">
    <property type="entry name" value="ZN2_CY6_FUNGAL_2"/>
    <property type="match status" value="1"/>
</dbReference>
<keyword evidence="3" id="KW-0804">Transcription</keyword>
<evidence type="ECO:0000259" key="5">
    <source>
        <dbReference type="PROSITE" id="PS50048"/>
    </source>
</evidence>
<keyword evidence="1" id="KW-0805">Transcription regulation</keyword>
<keyword evidence="7" id="KW-1185">Reference proteome</keyword>
<dbReference type="RefSeq" id="XP_045287675.1">
    <property type="nucleotide sequence ID" value="XM_045431122.1"/>
</dbReference>
<proteinExistence type="predicted"/>
<dbReference type="AlphaFoldDB" id="C0NMU6"/>
<dbReference type="GO" id="GO:0000981">
    <property type="term" value="F:DNA-binding transcription factor activity, RNA polymerase II-specific"/>
    <property type="evidence" value="ECO:0007669"/>
    <property type="project" value="InterPro"/>
</dbReference>
<protein>
    <recommendedName>
        <fullName evidence="5">Zn(2)-C6 fungal-type domain-containing protein</fullName>
    </recommendedName>
</protein>
<dbReference type="InterPro" id="IPR036864">
    <property type="entry name" value="Zn2-C6_fun-type_DNA-bd_sf"/>
</dbReference>
<reference evidence="6" key="1">
    <citation type="submission" date="2009-02" db="EMBL/GenBank/DDBJ databases">
        <title>The Genome Sequence of Ajellomyces capsulatus strain G186AR.</title>
        <authorList>
            <consortium name="The Broad Institute Genome Sequencing Platform"/>
            <person name="Champion M."/>
            <person name="Cuomo C."/>
            <person name="Ma L.-J."/>
            <person name="Henn M.R."/>
            <person name="Sil A."/>
            <person name="Goldman B."/>
            <person name="Young S.K."/>
            <person name="Kodira C.D."/>
            <person name="Zeng Q."/>
            <person name="Koehrsen M."/>
            <person name="Alvarado L."/>
            <person name="Berlin A."/>
            <person name="Borenstein D."/>
            <person name="Chen Z."/>
            <person name="Engels R."/>
            <person name="Freedman E."/>
            <person name="Gellesch M."/>
            <person name="Goldberg J."/>
            <person name="Griggs A."/>
            <person name="Gujja S."/>
            <person name="Heiman D."/>
            <person name="Hepburn T."/>
            <person name="Howarth C."/>
            <person name="Jen D."/>
            <person name="Larson L."/>
            <person name="Lewis B."/>
            <person name="Mehta T."/>
            <person name="Park D."/>
            <person name="Pearson M."/>
            <person name="Roberts A."/>
            <person name="Saif S."/>
            <person name="Shea T."/>
            <person name="Shenoy N."/>
            <person name="Sisk P."/>
            <person name="Stolte C."/>
            <person name="Sykes S."/>
            <person name="Walk T."/>
            <person name="White J."/>
            <person name="Yandava C."/>
            <person name="Klein B."/>
            <person name="McEwen J.G."/>
            <person name="Puccia R."/>
            <person name="Goldman G.H."/>
            <person name="Felipe M.S."/>
            <person name="Nino-Vega G."/>
            <person name="San-Blas G."/>
            <person name="Taylor J."/>
            <person name="Mendoza L."/>
            <person name="Galagan J."/>
            <person name="Nusbaum C."/>
            <person name="Birren B."/>
        </authorList>
    </citation>
    <scope>NUCLEOTIDE SEQUENCE</scope>
    <source>
        <strain evidence="6">G186AR</strain>
    </source>
</reference>
<evidence type="ECO:0000256" key="1">
    <source>
        <dbReference type="ARBA" id="ARBA00023015"/>
    </source>
</evidence>
<evidence type="ECO:0000256" key="2">
    <source>
        <dbReference type="ARBA" id="ARBA00023125"/>
    </source>
</evidence>
<organism evidence="6 7">
    <name type="scientific">Ajellomyces capsulatus (strain G186AR / H82 / ATCC MYA-2454 / RMSCC 2432)</name>
    <name type="common">Darling's disease fungus</name>
    <name type="synonym">Histoplasma capsulatum</name>
    <dbReference type="NCBI Taxonomy" id="447093"/>
    <lineage>
        <taxon>Eukaryota</taxon>
        <taxon>Fungi</taxon>
        <taxon>Dikarya</taxon>
        <taxon>Ascomycota</taxon>
        <taxon>Pezizomycotina</taxon>
        <taxon>Eurotiomycetes</taxon>
        <taxon>Eurotiomycetidae</taxon>
        <taxon>Onygenales</taxon>
        <taxon>Ajellomycetaceae</taxon>
        <taxon>Histoplasma</taxon>
    </lineage>
</organism>
<dbReference type="SUPFAM" id="SSF57701">
    <property type="entry name" value="Zn2/Cys6 DNA-binding domain"/>
    <property type="match status" value="1"/>
</dbReference>
<dbReference type="Gene3D" id="4.10.240.10">
    <property type="entry name" value="Zn(2)-C6 fungal-type DNA-binding domain"/>
    <property type="match status" value="1"/>
</dbReference>
<sequence length="527" mass="57890">MSPLPIHRNRVGKKRTSCDRCHTLKSKCARAPGSERCSRCERIGIRCVFSASMKLGRPKSLGIFQSPTHQYHKDIGEERSRPKVVPLALIRTRKEPHATCASSSGISATPVSAPTDMRQQWPVQNMTSDSPSPPLHIVPQFYQGDSAISQSPTPFNYHELSASLSCGVDDPLLLTENDSDWLLNSSKLDTLTGGIPQVANLADFRSSSWTTSPVPISAPNFSECLSNPNSPSDWNCKGDTNTPMYKLSKLHLELDDLLSIPTNCKGTVHPNDIMSSPSSPFPKTAASTPTTPTAAVDAIFLLSENLIEIMQELYQEASTAAYPSLHIYPYMPHASPLRRRCSSNSQQSHLGGQQQEPATALITLTCYLRLLGIYETLVIPLYHYFQQHQKELDTHPNAPFPLPLPLPTFKLGRYEPTSTSDVSLGLLLHLLLRTLECLHTTLGLYLPTTSLSPHSLWAYDGRPPASATNSPTSASDYVEARSISPMADNYQHDEFRVSPDSCSHVTLLTESALSEAGRLNMSCSIPI</sequence>
<dbReference type="InParanoid" id="C0NMU6"/>
<dbReference type="Pfam" id="PF00172">
    <property type="entry name" value="Zn_clus"/>
    <property type="match status" value="1"/>
</dbReference>
<dbReference type="STRING" id="447093.C0NMU6"/>
<dbReference type="GO" id="GO:0008270">
    <property type="term" value="F:zinc ion binding"/>
    <property type="evidence" value="ECO:0007669"/>
    <property type="project" value="InterPro"/>
</dbReference>
<evidence type="ECO:0000256" key="3">
    <source>
        <dbReference type="ARBA" id="ARBA00023163"/>
    </source>
</evidence>
<dbReference type="InterPro" id="IPR001138">
    <property type="entry name" value="Zn2Cys6_DnaBD"/>
</dbReference>
<dbReference type="GeneID" id="69037089"/>
<dbReference type="GO" id="GO:0003677">
    <property type="term" value="F:DNA binding"/>
    <property type="evidence" value="ECO:0007669"/>
    <property type="project" value="UniProtKB-KW"/>
</dbReference>
<dbReference type="VEuPathDB" id="FungiDB:I7I50_11866"/>
<dbReference type="HOGENOM" id="CLU_516746_0_0_1"/>
<name>C0NMU6_AJECG</name>
<evidence type="ECO:0000313" key="6">
    <source>
        <dbReference type="EMBL" id="EEH07194.1"/>
    </source>
</evidence>
<dbReference type="EMBL" id="GG663367">
    <property type="protein sequence ID" value="EEH07194.1"/>
    <property type="molecule type" value="Genomic_DNA"/>
</dbReference>
<dbReference type="PROSITE" id="PS00463">
    <property type="entry name" value="ZN2_CY6_FUNGAL_1"/>
    <property type="match status" value="1"/>
</dbReference>